<keyword evidence="3" id="KW-1185">Reference proteome</keyword>
<feature type="compositionally biased region" description="Low complexity" evidence="1">
    <location>
        <begin position="55"/>
        <end position="77"/>
    </location>
</feature>
<feature type="compositionally biased region" description="Basic residues" evidence="1">
    <location>
        <begin position="128"/>
        <end position="145"/>
    </location>
</feature>
<dbReference type="AlphaFoldDB" id="A0A3S4ZU49"/>
<evidence type="ECO:0000256" key="1">
    <source>
        <dbReference type="SAM" id="MobiDB-lite"/>
    </source>
</evidence>
<proteinExistence type="predicted"/>
<accession>A0A3S4ZU49</accession>
<organism evidence="2 3">
    <name type="scientific">Protopolystoma xenopodis</name>
    <dbReference type="NCBI Taxonomy" id="117903"/>
    <lineage>
        <taxon>Eukaryota</taxon>
        <taxon>Metazoa</taxon>
        <taxon>Spiralia</taxon>
        <taxon>Lophotrochozoa</taxon>
        <taxon>Platyhelminthes</taxon>
        <taxon>Monogenea</taxon>
        <taxon>Polyopisthocotylea</taxon>
        <taxon>Polystomatidea</taxon>
        <taxon>Polystomatidae</taxon>
        <taxon>Protopolystoma</taxon>
    </lineage>
</organism>
<feature type="region of interest" description="Disordered" evidence="1">
    <location>
        <begin position="108"/>
        <end position="195"/>
    </location>
</feature>
<protein>
    <submittedName>
        <fullName evidence="2">Uncharacterized protein</fullName>
    </submittedName>
</protein>
<dbReference type="EMBL" id="CAAALY010001223">
    <property type="protein sequence ID" value="VEL07191.1"/>
    <property type="molecule type" value="Genomic_DNA"/>
</dbReference>
<feature type="compositionally biased region" description="Basic and acidic residues" evidence="1">
    <location>
        <begin position="160"/>
        <end position="179"/>
    </location>
</feature>
<evidence type="ECO:0000313" key="3">
    <source>
        <dbReference type="Proteomes" id="UP000784294"/>
    </source>
</evidence>
<comment type="caution">
    <text evidence="2">The sequence shown here is derived from an EMBL/GenBank/DDBJ whole genome shotgun (WGS) entry which is preliminary data.</text>
</comment>
<sequence length="291" mass="31668">MLWATTYIPPLFTQTPQGAVQTGCSLGCHLLNASINPRPGVCPNHSSYRGSSQRPILSTSPASSPPSSSFSLVSSSSSPPPPLFDSSLSHRLSLTASSDANFTLTTPIAHAKHETATSEAEPPDWWRRPVRRPSHQSPRQPRRAVSRTGVRSLLVASHSLVDRISDHEEESRARGRREDEGGDGGERSVPTGGGGSFMAFPTNCLTKCSLDSDCLEPLERSNKEMTIPMPDRLQNNRSVRYSCPQVYSNSLPLISSTRHMPLDCDSSRISPQFGSFLLTTELEKDTITPAI</sequence>
<name>A0A3S4ZU49_9PLAT</name>
<evidence type="ECO:0000313" key="2">
    <source>
        <dbReference type="EMBL" id="VEL07191.1"/>
    </source>
</evidence>
<feature type="region of interest" description="Disordered" evidence="1">
    <location>
        <begin position="44"/>
        <end position="84"/>
    </location>
</feature>
<feature type="compositionally biased region" description="Polar residues" evidence="1">
    <location>
        <begin position="44"/>
        <end position="54"/>
    </location>
</feature>
<reference evidence="2" key="1">
    <citation type="submission" date="2018-11" db="EMBL/GenBank/DDBJ databases">
        <authorList>
            <consortium name="Pathogen Informatics"/>
        </authorList>
    </citation>
    <scope>NUCLEOTIDE SEQUENCE</scope>
</reference>
<dbReference type="Proteomes" id="UP000784294">
    <property type="component" value="Unassembled WGS sequence"/>
</dbReference>
<gene>
    <name evidence="2" type="ORF">PXEA_LOCUS631</name>
</gene>